<evidence type="ECO:0000313" key="2">
    <source>
        <dbReference type="Proteomes" id="UP000422232"/>
    </source>
</evidence>
<dbReference type="GeneID" id="66740261"/>
<organism evidence="1 2">
    <name type="scientific">Piscirickettsia salmonis</name>
    <dbReference type="NCBI Taxonomy" id="1238"/>
    <lineage>
        <taxon>Bacteria</taxon>
        <taxon>Pseudomonadati</taxon>
        <taxon>Pseudomonadota</taxon>
        <taxon>Gammaproteobacteria</taxon>
        <taxon>Thiotrichales</taxon>
        <taxon>Piscirickettsiaceae</taxon>
        <taxon>Piscirickettsia</taxon>
    </lineage>
</organism>
<evidence type="ECO:0000313" key="1">
    <source>
        <dbReference type="EMBL" id="QGO06688.1"/>
    </source>
</evidence>
<protein>
    <submittedName>
        <fullName evidence="1">Uncharacterized protein</fullName>
    </submittedName>
</protein>
<name>A0A9Q5V7W8_PISSA</name>
<dbReference type="RefSeq" id="WP_016211429.1">
    <property type="nucleotide sequence ID" value="NZ_CP012413.1"/>
</dbReference>
<dbReference type="EMBL" id="CP038908">
    <property type="protein sequence ID" value="QGO06688.1"/>
    <property type="molecule type" value="Genomic_DNA"/>
</dbReference>
<accession>A0A9Q5V7W8</accession>
<sequence length="145" mass="17274">MFSDNRTELRQQFFDAWQKQENNEILSPLEATICQVIAEHPEYHFIFNHIDRYLDQDYLPELGETNPFLHLSMHLGIREQVATNRPKGIRQIHQSLQAKLNSELEAEHLMMDALAETLWQAQRDNKAPDENLYLKRLKKLLKQYK</sequence>
<dbReference type="Pfam" id="PF08897">
    <property type="entry name" value="DUF1841"/>
    <property type="match status" value="1"/>
</dbReference>
<gene>
    <name evidence="1" type="ORF">Psal009_02603</name>
</gene>
<proteinExistence type="predicted"/>
<dbReference type="Proteomes" id="UP000422232">
    <property type="component" value="Chromosome"/>
</dbReference>
<dbReference type="InterPro" id="IPR014993">
    <property type="entry name" value="DUF1841"/>
</dbReference>
<dbReference type="AlphaFoldDB" id="A0A9Q5V7W8"/>
<keyword evidence="2" id="KW-1185">Reference proteome</keyword>
<reference evidence="1 2" key="1">
    <citation type="submission" date="2019-04" db="EMBL/GenBank/DDBJ databases">
        <title>Complete genome sequencing of Piscirickettsia salmonis strain Psal-009.</title>
        <authorList>
            <person name="Schober I."/>
            <person name="Bunk B."/>
            <person name="Sproer C."/>
            <person name="Carril G.P."/>
            <person name="Riedel T."/>
            <person name="Flores-Herrera P.A."/>
            <person name="Nourdin-Galindo G."/>
            <person name="Marshall S.H."/>
            <person name="Overmann J."/>
        </authorList>
    </citation>
    <scope>NUCLEOTIDE SEQUENCE [LARGE SCALE GENOMIC DNA]</scope>
    <source>
        <strain evidence="1 2">Psal-009</strain>
    </source>
</reference>